<dbReference type="InterPro" id="IPR000595">
    <property type="entry name" value="cNMP-bd_dom"/>
</dbReference>
<dbReference type="InterPro" id="IPR016035">
    <property type="entry name" value="Acyl_Trfase/lysoPLipase"/>
</dbReference>
<evidence type="ECO:0000256" key="6">
    <source>
        <dbReference type="ARBA" id="ARBA00022989"/>
    </source>
</evidence>
<dbReference type="SUPFAM" id="SSF52151">
    <property type="entry name" value="FabD/lysophospholipase-like"/>
    <property type="match status" value="1"/>
</dbReference>
<dbReference type="InterPro" id="IPR014710">
    <property type="entry name" value="RmlC-like_jellyroll"/>
</dbReference>
<comment type="similarity">
    <text evidence="2">Belongs to the NTE family.</text>
</comment>
<name>A0ABR4QHS9_9CEST</name>
<dbReference type="InterPro" id="IPR018490">
    <property type="entry name" value="cNMP-bd_dom_sf"/>
</dbReference>
<dbReference type="InterPro" id="IPR050301">
    <property type="entry name" value="NTE"/>
</dbReference>
<dbReference type="InterPro" id="IPR002641">
    <property type="entry name" value="PNPLA_dom"/>
</dbReference>
<keyword evidence="16" id="KW-1185">Reference proteome</keyword>
<evidence type="ECO:0000256" key="5">
    <source>
        <dbReference type="ARBA" id="ARBA00022963"/>
    </source>
</evidence>
<feature type="active site" description="Proton acceptor" evidence="9">
    <location>
        <position position="1351"/>
    </location>
</feature>
<feature type="domain" description="Cyclic nucleotide-binding" evidence="13">
    <location>
        <begin position="817"/>
        <end position="912"/>
    </location>
</feature>
<dbReference type="Proteomes" id="UP001651158">
    <property type="component" value="Unassembled WGS sequence"/>
</dbReference>
<feature type="compositionally biased region" description="Acidic residues" evidence="11">
    <location>
        <begin position="1760"/>
        <end position="1773"/>
    </location>
</feature>
<evidence type="ECO:0000256" key="8">
    <source>
        <dbReference type="ARBA" id="ARBA00023136"/>
    </source>
</evidence>
<keyword evidence="6 12" id="KW-1133">Transmembrane helix</keyword>
<dbReference type="CDD" id="cd00038">
    <property type="entry name" value="CAP_ED"/>
    <property type="match status" value="3"/>
</dbReference>
<protein>
    <submittedName>
        <fullName evidence="15">Patatin-like phospholipase domain-containing protein 7</fullName>
    </submittedName>
</protein>
<evidence type="ECO:0000259" key="14">
    <source>
        <dbReference type="PROSITE" id="PS51635"/>
    </source>
</evidence>
<dbReference type="EMBL" id="JAKROA010000003">
    <property type="protein sequence ID" value="KAL5109276.1"/>
    <property type="molecule type" value="Genomic_DNA"/>
</dbReference>
<feature type="domain" description="PNPLA" evidence="14">
    <location>
        <begin position="1198"/>
        <end position="1364"/>
    </location>
</feature>
<evidence type="ECO:0000259" key="13">
    <source>
        <dbReference type="PROSITE" id="PS50042"/>
    </source>
</evidence>
<dbReference type="Gene3D" id="2.60.120.10">
    <property type="entry name" value="Jelly Rolls"/>
    <property type="match status" value="3"/>
</dbReference>
<keyword evidence="10" id="KW-0175">Coiled coil</keyword>
<feature type="short sequence motif" description="GXSXG" evidence="9">
    <location>
        <begin position="1229"/>
        <end position="1233"/>
    </location>
</feature>
<reference evidence="15 16" key="1">
    <citation type="journal article" date="2022" name="Front. Cell. Infect. Microbiol.">
        <title>The Genomes of Two Strains of Taenia crassiceps the Animal Model for the Study of Human Cysticercosis.</title>
        <authorList>
            <person name="Bobes R.J."/>
            <person name="Estrada K."/>
            <person name="Rios-Valencia D.G."/>
            <person name="Calderon-Gallegos A."/>
            <person name="de la Torre P."/>
            <person name="Carrero J.C."/>
            <person name="Sanchez-Flores A."/>
            <person name="Laclette J.P."/>
        </authorList>
    </citation>
    <scope>NUCLEOTIDE SEQUENCE [LARGE SCALE GENOMIC DNA]</scope>
    <source>
        <strain evidence="15">WFUcys</strain>
    </source>
</reference>
<dbReference type="Pfam" id="PF24179">
    <property type="entry name" value="NTE_Ploop"/>
    <property type="match status" value="1"/>
</dbReference>
<sequence>MKNRGKNKKKQWKRILKNISTELHDAAKHRELTAAGFVVKKENEVKIAKGDKEAAKDHPEIPTAVSFVESVCRPRRRSVFQRSIDVWDGEQMKSGSDSVKSMPIAQNLPPQPELICPAGQSYNPSTVDHQVLLLHVAREEVKAQAVANPRAVRKQKKRPKLTQAKLEALRIKSKAKGKRPTAKELAKQMHTDLENIPKLVKEIRKEVRQQEARRQRRQLRAAIRKHEKAPKFPTSFQLPGELAPSLRQLKTDGTWMREVEFKRNKLPRARKTLEKKAETTSYLSTLLLFIVSPIIAVIILKLVQRLRYKVPFRREHKATRFRFRNRDKIRYYAIRLSRNFNAIASKSRDEQRKLIIGYVKRLFSGDSEGRNPLLRQRNLPRSFFEPDSGDESGDMPEDLKLMVNRVRILSYLGRDVVQALSGVISTIELRAKSHLFRDGDPEDKIYVVKSGRLDLKVTDKDGHATVIHEVTTGGNPYSLLAIVDAMNNRTPRYHDIEAVAVTPSKVICLAISDLIKVCRKYPPANLRLAQMIIIRLHRVTFAALHNFFGLDKELFSQEPQTFLKDSAVELFLRCLGEGNKNVSNDDPHALKRSKSKTARLMPAGSVTADHLVPTRKLAATSSSTAAKTVESGPTVAAAGTGSLDEVGSLVSTASVSKLLELGEVADSAMGCAALSSPAGYAKAQVGLVRAAQEDLARLFGISEGAAAFEDGMINVVEVSPGELIAKEMELQPALYYVLSGAFVVTQLSTVAGPGVMKSVPVLHCMPGELIGLMCVITGEANNCSAQASVTSRVAVLSRDDFFRLVRSYPQVLINAANLVSLRLSRLLRLADFAIEWHGVDAGKALYKQGDGSNYVYVVLNGRFREVHKNFDGSRNVIAESGRGAFLGYVEVTSAKPRMNTVLAIRDSEVVKMPSILLNWLKRLTPHPVSRFIQLLSDRLMQPTAYGILEGGPTSSTSFGPLVTGSYAEGVNNGGVPQQSQLNAAGSGGAMTNLRAIAILATSPDINTEAFTLELQHAMSVFGSSIRLTSGIVKKRLGENALESINDYRLCSWLSHQEDVHRMVFYIADSHCSPSAWTRRCLRQADCVVLLALASADEPTKLSPIEQAMSCLTTKVTKILVLLYPLETEYPPAKRTAAWLNARPWVTQHYHIRCPPRALNPTVKNLIAYYSKVFLLEEPNQHSDMSRLARYLTGQAVGLVLGGGGAKGAAHVGVIRVLQEAGIPIDMVGGTSIGALIGAMWSEETRVAQLSQRARDFARVFKSIWPKLRDITYPTVSLFSGYEFNSHIESIFKDRQIEDLWVPYFCITTDISNCKMRVHTSGSLWRYVRASMSLSGYMPPLCDPVDGSYLLDGGYVNNVPADVMVSFGAKTIYAVDVGSVYDTNLTNYGDWLSGWWLIYQRFFRWWGPPIRVPNFTEIQSRLAYISCIRQLEEVKASGICHYLRPPIDRFMTLQFAAFEEIMSVGHKYAKETLTMWQETGAYQQMIPALYKRARSGSSSSSGIGSTHRNARSVSIGVAPALPNLGNVAAADENVEQSSSLADSGVSELHINRRLGSMENVSYKDLTSGETRSRPDFDGEWCKTWLRLHPDRISHLAMGSTAFDKPDDAKFLSMAEQWLYAPTTRLKEKHHRHRQHLFNHPLGADLVKSVTLDSVMKRRHHSPGDTPPSPSPSGSEVETHRVAAGGGRSHSRHSNRVDGNSSEDDFLVTASDPELSSLRISSEGRVPASPTVLPSQSAPQSSSDRRVRQANVTEMAGVEGAENVEEEGVGGEDADPMVTVVRTRQHRLHRRGSLNKVLREPLFPYRASGATEFTGSSD</sequence>
<dbReference type="Pfam" id="PF01734">
    <property type="entry name" value="Patatin"/>
    <property type="match status" value="1"/>
</dbReference>
<feature type="coiled-coil region" evidence="10">
    <location>
        <begin position="200"/>
        <end position="229"/>
    </location>
</feature>
<feature type="short sequence motif" description="GXGXXG" evidence="9">
    <location>
        <begin position="1202"/>
        <end position="1207"/>
    </location>
</feature>
<proteinExistence type="inferred from homology"/>
<evidence type="ECO:0000256" key="1">
    <source>
        <dbReference type="ARBA" id="ARBA00004370"/>
    </source>
</evidence>
<evidence type="ECO:0000313" key="16">
    <source>
        <dbReference type="Proteomes" id="UP001651158"/>
    </source>
</evidence>
<organism evidence="15 16">
    <name type="scientific">Taenia crassiceps</name>
    <dbReference type="NCBI Taxonomy" id="6207"/>
    <lineage>
        <taxon>Eukaryota</taxon>
        <taxon>Metazoa</taxon>
        <taxon>Spiralia</taxon>
        <taxon>Lophotrochozoa</taxon>
        <taxon>Platyhelminthes</taxon>
        <taxon>Cestoda</taxon>
        <taxon>Eucestoda</taxon>
        <taxon>Cyclophyllidea</taxon>
        <taxon>Taeniidae</taxon>
        <taxon>Taenia</taxon>
    </lineage>
</organism>
<dbReference type="PANTHER" id="PTHR14226:SF29">
    <property type="entry name" value="NEUROPATHY TARGET ESTERASE SWS"/>
    <property type="match status" value="1"/>
</dbReference>
<keyword evidence="7 9" id="KW-0443">Lipid metabolism</keyword>
<dbReference type="SMART" id="SM00100">
    <property type="entry name" value="cNMP"/>
    <property type="match status" value="2"/>
</dbReference>
<feature type="domain" description="Cyclic nucleotide-binding" evidence="13">
    <location>
        <begin position="408"/>
        <end position="500"/>
    </location>
</feature>
<keyword evidence="3 12" id="KW-0812">Transmembrane</keyword>
<dbReference type="Pfam" id="PF00027">
    <property type="entry name" value="cNMP_binding"/>
    <property type="match status" value="3"/>
</dbReference>
<evidence type="ECO:0000313" key="15">
    <source>
        <dbReference type="EMBL" id="KAL5109276.1"/>
    </source>
</evidence>
<dbReference type="SUPFAM" id="SSF51206">
    <property type="entry name" value="cAMP-binding domain-like"/>
    <property type="match status" value="3"/>
</dbReference>
<dbReference type="PANTHER" id="PTHR14226">
    <property type="entry name" value="NEUROPATHY TARGET ESTERASE/SWISS CHEESE D.MELANOGASTER"/>
    <property type="match status" value="1"/>
</dbReference>
<evidence type="ECO:0000256" key="10">
    <source>
        <dbReference type="SAM" id="Coils"/>
    </source>
</evidence>
<evidence type="ECO:0000256" key="11">
    <source>
        <dbReference type="SAM" id="MobiDB-lite"/>
    </source>
</evidence>
<dbReference type="InterPro" id="IPR056556">
    <property type="entry name" value="NTE1_P-loop_dom"/>
</dbReference>
<keyword evidence="8 12" id="KW-0472">Membrane</keyword>
<dbReference type="PROSITE" id="PS50042">
    <property type="entry name" value="CNMP_BINDING_3"/>
    <property type="match status" value="3"/>
</dbReference>
<evidence type="ECO:0000256" key="2">
    <source>
        <dbReference type="ARBA" id="ARBA00006636"/>
    </source>
</evidence>
<keyword evidence="5 9" id="KW-0442">Lipid degradation</keyword>
<gene>
    <name evidence="15" type="ORF">TcWFU_008001</name>
</gene>
<evidence type="ECO:0000256" key="4">
    <source>
        <dbReference type="ARBA" id="ARBA00022801"/>
    </source>
</evidence>
<dbReference type="Gene3D" id="3.40.1090.10">
    <property type="entry name" value="Cytosolic phospholipase A2 catalytic domain"/>
    <property type="match status" value="2"/>
</dbReference>
<evidence type="ECO:0000256" key="12">
    <source>
        <dbReference type="SAM" id="Phobius"/>
    </source>
</evidence>
<feature type="active site" description="Nucleophile" evidence="9">
    <location>
        <position position="1231"/>
    </location>
</feature>
<comment type="subcellular location">
    <subcellularLocation>
        <location evidence="1">Membrane</location>
    </subcellularLocation>
</comment>
<feature type="domain" description="Cyclic nucleotide-binding" evidence="13">
    <location>
        <begin position="718"/>
        <end position="805"/>
    </location>
</feature>
<feature type="short sequence motif" description="DGA/G" evidence="9">
    <location>
        <begin position="1351"/>
        <end position="1353"/>
    </location>
</feature>
<feature type="transmembrane region" description="Helical" evidence="12">
    <location>
        <begin position="282"/>
        <end position="303"/>
    </location>
</feature>
<comment type="caution">
    <text evidence="15">The sequence shown here is derived from an EMBL/GenBank/DDBJ whole genome shotgun (WGS) entry which is preliminary data.</text>
</comment>
<dbReference type="PROSITE" id="PS51635">
    <property type="entry name" value="PNPLA"/>
    <property type="match status" value="1"/>
</dbReference>
<keyword evidence="4 9" id="KW-0378">Hydrolase</keyword>
<evidence type="ECO:0000256" key="9">
    <source>
        <dbReference type="PROSITE-ProRule" id="PRU01161"/>
    </source>
</evidence>
<evidence type="ECO:0000256" key="7">
    <source>
        <dbReference type="ARBA" id="ARBA00023098"/>
    </source>
</evidence>
<evidence type="ECO:0000256" key="3">
    <source>
        <dbReference type="ARBA" id="ARBA00022692"/>
    </source>
</evidence>
<feature type="compositionally biased region" description="Polar residues" evidence="11">
    <location>
        <begin position="1730"/>
        <end position="1740"/>
    </location>
</feature>
<accession>A0ABR4QHS9</accession>
<feature type="region of interest" description="Disordered" evidence="11">
    <location>
        <begin position="1655"/>
        <end position="1774"/>
    </location>
</feature>